<sequence length="242" mass="25903">MDASPRPRHRARRAAAGPATPADGRRPARLPSGPYELRLADLRTRWPGGEVIGFGDTDLVLPQGRRVALLGRSRVGTSALAAVLLGFLDYQGVATLNDVQLRDLADEDVRTVIGLCAHDAHLFDTTIAENVRVARPDAGDEDVARALGRAGVDLLPDTHVDDRDVAVGPGRQRIALARALLADLPVLIVDEPDIRPDEDAADAALAELIDAAEGRTLLLIMHRTVLPGAAPILRHVDEVLEI</sequence>
<dbReference type="PANTHER" id="PTHR43394">
    <property type="entry name" value="ATP-DEPENDENT PERMEASE MDL1, MITOCHONDRIAL"/>
    <property type="match status" value="1"/>
</dbReference>
<organism evidence="5 6">
    <name type="scientific">Actinoallomurus vinaceus</name>
    <dbReference type="NCBI Taxonomy" id="1080074"/>
    <lineage>
        <taxon>Bacteria</taxon>
        <taxon>Bacillati</taxon>
        <taxon>Actinomycetota</taxon>
        <taxon>Actinomycetes</taxon>
        <taxon>Streptosporangiales</taxon>
        <taxon>Thermomonosporaceae</taxon>
        <taxon>Actinoallomurus</taxon>
    </lineage>
</organism>
<dbReference type="InterPro" id="IPR039421">
    <property type="entry name" value="Type_1_exporter"/>
</dbReference>
<dbReference type="RefSeq" id="WP_345439595.1">
    <property type="nucleotide sequence ID" value="NZ_BAABHK010000017.1"/>
</dbReference>
<feature type="compositionally biased region" description="Basic residues" evidence="3">
    <location>
        <begin position="1"/>
        <end position="13"/>
    </location>
</feature>
<accession>A0ABP8UPW8</accession>
<reference evidence="6" key="1">
    <citation type="journal article" date="2019" name="Int. J. Syst. Evol. Microbiol.">
        <title>The Global Catalogue of Microorganisms (GCM) 10K type strain sequencing project: providing services to taxonomists for standard genome sequencing and annotation.</title>
        <authorList>
            <consortium name="The Broad Institute Genomics Platform"/>
            <consortium name="The Broad Institute Genome Sequencing Center for Infectious Disease"/>
            <person name="Wu L."/>
            <person name="Ma J."/>
        </authorList>
    </citation>
    <scope>NUCLEOTIDE SEQUENCE [LARGE SCALE GENOMIC DNA]</scope>
    <source>
        <strain evidence="6">JCM 17939</strain>
    </source>
</reference>
<dbReference type="PANTHER" id="PTHR43394:SF1">
    <property type="entry name" value="ATP-BINDING CASSETTE SUB-FAMILY B MEMBER 10, MITOCHONDRIAL"/>
    <property type="match status" value="1"/>
</dbReference>
<comment type="caution">
    <text evidence="5">The sequence shown here is derived from an EMBL/GenBank/DDBJ whole genome shotgun (WGS) entry which is preliminary data.</text>
</comment>
<evidence type="ECO:0000313" key="6">
    <source>
        <dbReference type="Proteomes" id="UP001501442"/>
    </source>
</evidence>
<name>A0ABP8UPW8_9ACTN</name>
<dbReference type="InterPro" id="IPR003593">
    <property type="entry name" value="AAA+_ATPase"/>
</dbReference>
<evidence type="ECO:0000313" key="5">
    <source>
        <dbReference type="EMBL" id="GAA4636628.1"/>
    </source>
</evidence>
<dbReference type="Pfam" id="PF00005">
    <property type="entry name" value="ABC_tran"/>
    <property type="match status" value="1"/>
</dbReference>
<evidence type="ECO:0000256" key="3">
    <source>
        <dbReference type="SAM" id="MobiDB-lite"/>
    </source>
</evidence>
<dbReference type="Proteomes" id="UP001501442">
    <property type="component" value="Unassembled WGS sequence"/>
</dbReference>
<dbReference type="SMART" id="SM00382">
    <property type="entry name" value="AAA"/>
    <property type="match status" value="1"/>
</dbReference>
<dbReference type="InterPro" id="IPR027417">
    <property type="entry name" value="P-loop_NTPase"/>
</dbReference>
<evidence type="ECO:0000256" key="2">
    <source>
        <dbReference type="ARBA" id="ARBA00022840"/>
    </source>
</evidence>
<feature type="domain" description="AAA+ ATPase" evidence="4">
    <location>
        <begin position="63"/>
        <end position="241"/>
    </location>
</feature>
<feature type="region of interest" description="Disordered" evidence="3">
    <location>
        <begin position="1"/>
        <end position="32"/>
    </location>
</feature>
<evidence type="ECO:0000259" key="4">
    <source>
        <dbReference type="SMART" id="SM00382"/>
    </source>
</evidence>
<dbReference type="EMBL" id="BAABHK010000017">
    <property type="protein sequence ID" value="GAA4636628.1"/>
    <property type="molecule type" value="Genomic_DNA"/>
</dbReference>
<protein>
    <recommendedName>
        <fullName evidence="4">AAA+ ATPase domain-containing protein</fullName>
    </recommendedName>
</protein>
<keyword evidence="2" id="KW-0067">ATP-binding</keyword>
<evidence type="ECO:0000256" key="1">
    <source>
        <dbReference type="ARBA" id="ARBA00022741"/>
    </source>
</evidence>
<dbReference type="Gene3D" id="3.40.50.300">
    <property type="entry name" value="P-loop containing nucleotide triphosphate hydrolases"/>
    <property type="match status" value="1"/>
</dbReference>
<keyword evidence="6" id="KW-1185">Reference proteome</keyword>
<dbReference type="SUPFAM" id="SSF52540">
    <property type="entry name" value="P-loop containing nucleoside triphosphate hydrolases"/>
    <property type="match status" value="1"/>
</dbReference>
<gene>
    <name evidence="5" type="ORF">GCM10023196_087170</name>
</gene>
<dbReference type="InterPro" id="IPR003439">
    <property type="entry name" value="ABC_transporter-like_ATP-bd"/>
</dbReference>
<keyword evidence="1" id="KW-0547">Nucleotide-binding</keyword>
<proteinExistence type="predicted"/>